<dbReference type="EMBL" id="CM056811">
    <property type="protein sequence ID" value="KAJ8637131.1"/>
    <property type="molecule type" value="Genomic_DNA"/>
</dbReference>
<evidence type="ECO:0000313" key="1">
    <source>
        <dbReference type="EMBL" id="KAJ8637131.1"/>
    </source>
</evidence>
<protein>
    <submittedName>
        <fullName evidence="1">Uncharacterized protein</fullName>
    </submittedName>
</protein>
<sequence length="84" mass="9769">MNLKPIAFVIIFIVSPSLWLADKNREMDVLLKQVDVDVGGHDVNQLEQWDPNPTVHRRLLNELGGRVTDIDPLHFLWEKRIKSK</sequence>
<name>A0ACC2LVL2_PERAE</name>
<keyword evidence="2" id="KW-1185">Reference proteome</keyword>
<proteinExistence type="predicted"/>
<dbReference type="Proteomes" id="UP001234297">
    <property type="component" value="Chromosome 3"/>
</dbReference>
<organism evidence="1 2">
    <name type="scientific">Persea americana</name>
    <name type="common">Avocado</name>
    <dbReference type="NCBI Taxonomy" id="3435"/>
    <lineage>
        <taxon>Eukaryota</taxon>
        <taxon>Viridiplantae</taxon>
        <taxon>Streptophyta</taxon>
        <taxon>Embryophyta</taxon>
        <taxon>Tracheophyta</taxon>
        <taxon>Spermatophyta</taxon>
        <taxon>Magnoliopsida</taxon>
        <taxon>Magnoliidae</taxon>
        <taxon>Laurales</taxon>
        <taxon>Lauraceae</taxon>
        <taxon>Persea</taxon>
    </lineage>
</organism>
<gene>
    <name evidence="1" type="ORF">MRB53_011398</name>
</gene>
<accession>A0ACC2LVL2</accession>
<reference evidence="1 2" key="1">
    <citation type="journal article" date="2022" name="Hortic Res">
        <title>A haplotype resolved chromosomal level avocado genome allows analysis of novel avocado genes.</title>
        <authorList>
            <person name="Nath O."/>
            <person name="Fletcher S.J."/>
            <person name="Hayward A."/>
            <person name="Shaw L.M."/>
            <person name="Masouleh A.K."/>
            <person name="Furtado A."/>
            <person name="Henry R.J."/>
            <person name="Mitter N."/>
        </authorList>
    </citation>
    <scope>NUCLEOTIDE SEQUENCE [LARGE SCALE GENOMIC DNA]</scope>
    <source>
        <strain evidence="2">cv. Hass</strain>
    </source>
</reference>
<comment type="caution">
    <text evidence="1">The sequence shown here is derived from an EMBL/GenBank/DDBJ whole genome shotgun (WGS) entry which is preliminary data.</text>
</comment>
<evidence type="ECO:0000313" key="2">
    <source>
        <dbReference type="Proteomes" id="UP001234297"/>
    </source>
</evidence>